<keyword evidence="1" id="KW-0732">Signal</keyword>
<sequence>MMVRRRQVRLLAVVLFFCLMSILPLNASAFQAELVDAIKMEAYSTFHLEDQKAILIENIRLDLPWASGTIVLLDPNVTATTPHMGIFLGMYDKKEQRWTIAFRTNPQFQTWLPDVPLTVFNETEKGFFSNPQRFVDGLALLSLPWPAHESRYMSQGPHNYNGGNVNPLSSLDFTGGSGGVYAAREGLVQVLCGGNKVFIDHGDGWQTGYYHLTALDPRIITGSFVQRGQYLGQMGTGVGCGGSATGNHVHFTLYKHSIPEDLDGKVIGGWIINGNCFIRNAETICNEGWVVSDGSIGSGTSSQLQATPNPIPASTILESSTIRWNTGGIFGQVYVSKDGAPEVLMTQGVSGVDSPSWFSPGSEYRFRLYGGSQKAILLKELIVRRTQSLIATPQRLPASVSLTSATIYWSTGDGSFGQVYVSKDGGAETLMSQGSYGVDNPSWFSPGSEYRFRLYKGDQKAIILGELVLRREQSLIATPTSIPTGIQGPIMINLYWSTGDGTVGQVYVSRDGAPDTLMSQGSSGHANPSWIMPGSRYRFRLYRGTSLLREIIIQ</sequence>
<dbReference type="PANTHER" id="PTHR21666:SF289">
    <property type="entry name" value="L-ALA--D-GLU ENDOPEPTIDASE"/>
    <property type="match status" value="1"/>
</dbReference>
<dbReference type="InterPro" id="IPR011055">
    <property type="entry name" value="Dup_hybrid_motif"/>
</dbReference>
<dbReference type="PANTHER" id="PTHR21666">
    <property type="entry name" value="PEPTIDASE-RELATED"/>
    <property type="match status" value="1"/>
</dbReference>
<dbReference type="InterPro" id="IPR050570">
    <property type="entry name" value="Cell_wall_metabolism_enzyme"/>
</dbReference>
<evidence type="ECO:0000313" key="4">
    <source>
        <dbReference type="Proteomes" id="UP000000787"/>
    </source>
</evidence>
<feature type="domain" description="M23ase beta-sheet core" evidence="2">
    <location>
        <begin position="176"/>
        <end position="257"/>
    </location>
</feature>
<dbReference type="Pfam" id="PF01551">
    <property type="entry name" value="Peptidase_M23"/>
    <property type="match status" value="1"/>
</dbReference>
<dbReference type="AlphaFoldDB" id="A9B9A3"/>
<proteinExistence type="predicted"/>
<dbReference type="Proteomes" id="UP000000787">
    <property type="component" value="Plasmid pHAU02"/>
</dbReference>
<dbReference type="HOGENOM" id="CLU_491574_0_0_0"/>
<dbReference type="InParanoid" id="A9B9A3"/>
<geneLocation type="plasmid" evidence="3 4">
    <name>pHAU02</name>
</geneLocation>
<organism evidence="3 4">
    <name type="scientific">Herpetosiphon aurantiacus (strain ATCC 23779 / DSM 785 / 114-95)</name>
    <dbReference type="NCBI Taxonomy" id="316274"/>
    <lineage>
        <taxon>Bacteria</taxon>
        <taxon>Bacillati</taxon>
        <taxon>Chloroflexota</taxon>
        <taxon>Chloroflexia</taxon>
        <taxon>Herpetosiphonales</taxon>
        <taxon>Herpetosiphonaceae</taxon>
        <taxon>Herpetosiphon</taxon>
    </lineage>
</organism>
<evidence type="ECO:0000313" key="3">
    <source>
        <dbReference type="EMBL" id="ABX07917.1"/>
    </source>
</evidence>
<dbReference type="Gene3D" id="2.70.70.10">
    <property type="entry name" value="Glucose Permease (Domain IIA)"/>
    <property type="match status" value="1"/>
</dbReference>
<dbReference type="EMBL" id="CP000877">
    <property type="protein sequence ID" value="ABX07917.1"/>
    <property type="molecule type" value="Genomic_DNA"/>
</dbReference>
<accession>A9B9A3</accession>
<gene>
    <name evidence="3" type="ordered locus">Haur_5290</name>
</gene>
<dbReference type="BioCyc" id="HAUR316274:GHYA-5352-MONOMER"/>
<dbReference type="KEGG" id="hau:Haur_5290"/>
<protein>
    <submittedName>
        <fullName evidence="3">Peptidase M23B</fullName>
    </submittedName>
</protein>
<dbReference type="SUPFAM" id="SSF51261">
    <property type="entry name" value="Duplicated hybrid motif"/>
    <property type="match status" value="1"/>
</dbReference>
<dbReference type="InterPro" id="IPR016047">
    <property type="entry name" value="M23ase_b-sheet_dom"/>
</dbReference>
<dbReference type="CDD" id="cd12797">
    <property type="entry name" value="M23_peptidase"/>
    <property type="match status" value="1"/>
</dbReference>
<dbReference type="eggNOG" id="COG0739">
    <property type="taxonomic scope" value="Bacteria"/>
</dbReference>
<evidence type="ECO:0000259" key="2">
    <source>
        <dbReference type="Pfam" id="PF01551"/>
    </source>
</evidence>
<keyword evidence="4" id="KW-1185">Reference proteome</keyword>
<reference evidence="3 4" key="1">
    <citation type="journal article" date="2011" name="Stand. Genomic Sci.">
        <title>Complete genome sequence of the filamentous gliding predatory bacterium Herpetosiphon aurantiacus type strain (114-95(T)).</title>
        <authorList>
            <person name="Kiss H."/>
            <person name="Nett M."/>
            <person name="Domin N."/>
            <person name="Martin K."/>
            <person name="Maresca J.A."/>
            <person name="Copeland A."/>
            <person name="Lapidus A."/>
            <person name="Lucas S."/>
            <person name="Berry K.W."/>
            <person name="Glavina Del Rio T."/>
            <person name="Dalin E."/>
            <person name="Tice H."/>
            <person name="Pitluck S."/>
            <person name="Richardson P."/>
            <person name="Bruce D."/>
            <person name="Goodwin L."/>
            <person name="Han C."/>
            <person name="Detter J.C."/>
            <person name="Schmutz J."/>
            <person name="Brettin T."/>
            <person name="Land M."/>
            <person name="Hauser L."/>
            <person name="Kyrpides N.C."/>
            <person name="Ivanova N."/>
            <person name="Goker M."/>
            <person name="Woyke T."/>
            <person name="Klenk H.P."/>
            <person name="Bryant D.A."/>
        </authorList>
    </citation>
    <scope>NUCLEOTIDE SEQUENCE [LARGE SCALE GENOMIC DNA]</scope>
    <source>
        <strain evidence="4">ATCC 23779 / DSM 785 / 114-95</strain>
        <plasmid evidence="3">pHAU02</plasmid>
    </source>
</reference>
<keyword evidence="3" id="KW-0614">Plasmid</keyword>
<name>A9B9A3_HERA2</name>
<dbReference type="GO" id="GO:0004222">
    <property type="term" value="F:metalloendopeptidase activity"/>
    <property type="evidence" value="ECO:0007669"/>
    <property type="project" value="TreeGrafter"/>
</dbReference>
<evidence type="ECO:0000256" key="1">
    <source>
        <dbReference type="ARBA" id="ARBA00022729"/>
    </source>
</evidence>